<dbReference type="Gene3D" id="1.20.910.10">
    <property type="entry name" value="Heme oxygenase-like"/>
    <property type="match status" value="1"/>
</dbReference>
<feature type="region of interest" description="Disordered" evidence="1">
    <location>
        <begin position="75"/>
        <end position="103"/>
    </location>
</feature>
<dbReference type="InterPro" id="IPR035992">
    <property type="entry name" value="Ricin_B-like_lectins"/>
</dbReference>
<dbReference type="Proteomes" id="UP001362999">
    <property type="component" value="Unassembled WGS sequence"/>
</dbReference>
<feature type="transmembrane region" description="Helical" evidence="2">
    <location>
        <begin position="231"/>
        <end position="248"/>
    </location>
</feature>
<organism evidence="4 5">
    <name type="scientific">Favolaschia claudopus</name>
    <dbReference type="NCBI Taxonomy" id="2862362"/>
    <lineage>
        <taxon>Eukaryota</taxon>
        <taxon>Fungi</taxon>
        <taxon>Dikarya</taxon>
        <taxon>Basidiomycota</taxon>
        <taxon>Agaricomycotina</taxon>
        <taxon>Agaricomycetes</taxon>
        <taxon>Agaricomycetidae</taxon>
        <taxon>Agaricales</taxon>
        <taxon>Marasmiineae</taxon>
        <taxon>Mycenaceae</taxon>
        <taxon>Favolaschia</taxon>
    </lineage>
</organism>
<protein>
    <submittedName>
        <fullName evidence="4">Heme oxygenase-like protein</fullName>
    </submittedName>
</protein>
<keyword evidence="5" id="KW-1185">Reference proteome</keyword>
<reference evidence="4 5" key="1">
    <citation type="journal article" date="2024" name="J Genomics">
        <title>Draft genome sequencing and assembly of Favolaschia claudopus CIRM-BRFM 2984 isolated from oak limbs.</title>
        <authorList>
            <person name="Navarro D."/>
            <person name="Drula E."/>
            <person name="Chaduli D."/>
            <person name="Cazenave R."/>
            <person name="Ahrendt S."/>
            <person name="Wang J."/>
            <person name="Lipzen A."/>
            <person name="Daum C."/>
            <person name="Barry K."/>
            <person name="Grigoriev I.V."/>
            <person name="Favel A."/>
            <person name="Rosso M.N."/>
            <person name="Martin F."/>
        </authorList>
    </citation>
    <scope>NUCLEOTIDE SEQUENCE [LARGE SCALE GENOMIC DNA]</scope>
    <source>
        <strain evidence="4 5">CIRM-BRFM 2984</strain>
    </source>
</reference>
<sequence length="797" mass="88761">MTQHESTDVLVSVADDALRAAEADAATPNSKLIFRPEWRPTPRTRGSLAPPVRPPMYVHRVEILVPHPSVGAPPSSVFTPPANSPPPLPASAPVSPSLQAQPNLEDGAVGDLLRENREDYDEVINHAFPRAMGDGTASLDGFRYYMLQDRLYLQMCIGLKMISAAGTHDFDAMKGFEFRHKSSIEYVTSLEETCTTMLGITKSMIDETKRSSAIKTSENYYMTTLRSNNPVLGYYVVLLPCILTYWVIANRLMNDPKTAKNVVYHSAWTEVNNDTSSVYKYIKFINENIAAEGHFDAWSSIFKIACKLEVDMFKTGLRPPAAYKIIDDGIYSINVASGSLVLAIRDVADVLQHPSTKSLADFSPNDTRTCVVGMKEIGGSEEKWQISSTPSGYTIQNIGTGLYIASKEKNNTRRILQATAEPYYWWINPVKERSSRYQIYDTANLRFTLHAEIEAPGSNESNCIMIPVFAAENIQSPSQIWTFDDGVERPTAAETTESLPVEGQTAVVAAHVPAPANTGISAEHLSAELNRLTVQHDREMQALRDDVGRNVENFEVAITAEIEQRASHHDHELAVLKEDTRKSVGAGEMRKIVAGGIESLKAEMLAEMTKLRDQFDSRTSSWDSAKNGQAKDDEHLRTHLPALACHWERLTRRIFHPSDLEAQPIVLGGRGSLARYIMRVQTEDASWVVTAIGDGRECDTRRGDREFWVLVGRASGLTWVSCRGRFRAYSIDEDLVSASDSESVEHPDATYIAMFVHEGDEYITYVKEGQNGVSKRISERRTVSSEDYEVLCYKTAL</sequence>
<dbReference type="EMBL" id="JAWWNJ010000008">
    <property type="protein sequence ID" value="KAK7050657.1"/>
    <property type="molecule type" value="Genomic_DNA"/>
</dbReference>
<dbReference type="Gene3D" id="2.80.10.50">
    <property type="match status" value="1"/>
</dbReference>
<keyword evidence="2" id="KW-0812">Transmembrane</keyword>
<dbReference type="SUPFAM" id="SSF50370">
    <property type="entry name" value="Ricin B-like lectins"/>
    <property type="match status" value="1"/>
</dbReference>
<comment type="caution">
    <text evidence="4">The sequence shown here is derived from an EMBL/GenBank/DDBJ whole genome shotgun (WGS) entry which is preliminary data.</text>
</comment>
<feature type="domain" description="Thiaminase-2/PQQC" evidence="3">
    <location>
        <begin position="118"/>
        <end position="310"/>
    </location>
</feature>
<dbReference type="AlphaFoldDB" id="A0AAW0DIX0"/>
<name>A0AAW0DIX0_9AGAR</name>
<keyword evidence="2" id="KW-0472">Membrane</keyword>
<dbReference type="InterPro" id="IPR004305">
    <property type="entry name" value="Thiaminase-2/PQQC"/>
</dbReference>
<evidence type="ECO:0000259" key="3">
    <source>
        <dbReference type="Pfam" id="PF03070"/>
    </source>
</evidence>
<accession>A0AAW0DIX0</accession>
<keyword evidence="2" id="KW-1133">Transmembrane helix</keyword>
<evidence type="ECO:0000313" key="4">
    <source>
        <dbReference type="EMBL" id="KAK7050657.1"/>
    </source>
</evidence>
<evidence type="ECO:0000313" key="5">
    <source>
        <dbReference type="Proteomes" id="UP001362999"/>
    </source>
</evidence>
<proteinExistence type="predicted"/>
<evidence type="ECO:0000256" key="2">
    <source>
        <dbReference type="SAM" id="Phobius"/>
    </source>
</evidence>
<dbReference type="SUPFAM" id="SSF48613">
    <property type="entry name" value="Heme oxygenase-like"/>
    <property type="match status" value="1"/>
</dbReference>
<evidence type="ECO:0000256" key="1">
    <source>
        <dbReference type="SAM" id="MobiDB-lite"/>
    </source>
</evidence>
<feature type="compositionally biased region" description="Low complexity" evidence="1">
    <location>
        <begin position="91"/>
        <end position="102"/>
    </location>
</feature>
<dbReference type="Pfam" id="PF03070">
    <property type="entry name" value="TENA_THI-4"/>
    <property type="match status" value="1"/>
</dbReference>
<dbReference type="GO" id="GO:0006772">
    <property type="term" value="P:thiamine metabolic process"/>
    <property type="evidence" value="ECO:0007669"/>
    <property type="project" value="UniProtKB-ARBA"/>
</dbReference>
<dbReference type="InterPro" id="IPR016084">
    <property type="entry name" value="Haem_Oase-like_multi-hlx"/>
</dbReference>
<dbReference type="CDD" id="cd19359">
    <property type="entry name" value="TenA_C_Bt3146-like"/>
    <property type="match status" value="1"/>
</dbReference>
<gene>
    <name evidence="4" type="ORF">R3P38DRAFT_2605481</name>
</gene>